<evidence type="ECO:0000256" key="3">
    <source>
        <dbReference type="ARBA" id="ARBA00022771"/>
    </source>
</evidence>
<dbReference type="AlphaFoldDB" id="A0A0B1TGW0"/>
<dbReference type="Proteomes" id="UP000053660">
    <property type="component" value="Unassembled WGS sequence"/>
</dbReference>
<keyword evidence="3" id="KW-0863">Zinc-finger</keyword>
<keyword evidence="8" id="KW-1185">Reference proteome</keyword>
<sequence>MFVVQNHMLTHHSRAHLFACNFCGLVFPSLEALKAHDGCEQFATALVQRISSSGEVDVSLLYYMNFATMVMVCTDCGSQLLIRSTYIGDSSIAHWKDIVNFHLLHNAEKMVPLIIFSPADFTVKMRLRIQTIFPAIKGIQVECPYCGKADFDSVDALEEHFLSHDECSKKTCPECSSNFSQEAFYRARIDDKGGVPSCGPNLAAGGGLIYGGVSSAVFTSKLQLPYVDAWESVTVRKKSNRRGRKRRAGPVYRKDPDEVEEDLLFASDTSTKLKKILGDSFDCENVLRVNSFFYTAINSKDETVEESSEPFNSPDAEFESATEHRSETEYKFADDLSRRFTKYCRLAGGKTLTKKHNPSHSGLFSKSVVFQHPLVHCLFLFPGNENDSAPFDLEDGLLVFCVYAGNGVPNTRITCWECSATVCSVFGLRVHMIVDHGMFLKVEDEPSEAPDLIGDNPAFFTSTTRTVNKIIGLTENGCLPVNLEERRKEAQLAKLKSAQNAQANTPAKIRTSSTSSASPLSFLNRTQTPSAASASEALFASPPLVVLDEAPPPSVQFIDYSEPQSVEILYQAHKSPVPAIAGPSGTNNGEQIFVNGTNFVSDNSGLSTIKDVNVHYDSGGSTDNFSQEDLDNAVTPEVIHGDDESKQCLCEFCGLTLRSCVALSAHYKLHSEITSVCYLCDPANFTLGTPEMYLSHIHERHTAPLESGKEVSSCLSFCACASYSVLMFCFGWLYISSNTRH</sequence>
<evidence type="ECO:0000256" key="1">
    <source>
        <dbReference type="ARBA" id="ARBA00022723"/>
    </source>
</evidence>
<evidence type="ECO:0000313" key="7">
    <source>
        <dbReference type="EMBL" id="KHJ95052.1"/>
    </source>
</evidence>
<evidence type="ECO:0000259" key="6">
    <source>
        <dbReference type="PROSITE" id="PS00028"/>
    </source>
</evidence>
<evidence type="ECO:0000313" key="8">
    <source>
        <dbReference type="Proteomes" id="UP000053660"/>
    </source>
</evidence>
<name>A0A0B1TGW0_OESDE</name>
<dbReference type="GO" id="GO:0000981">
    <property type="term" value="F:DNA-binding transcription factor activity, RNA polymerase II-specific"/>
    <property type="evidence" value="ECO:0007669"/>
    <property type="project" value="TreeGrafter"/>
</dbReference>
<protein>
    <submittedName>
        <fullName evidence="7">Zinc finger, C2H2 type</fullName>
    </submittedName>
</protein>
<evidence type="ECO:0000256" key="5">
    <source>
        <dbReference type="SAM" id="MobiDB-lite"/>
    </source>
</evidence>
<accession>A0A0B1TGW0</accession>
<feature type="region of interest" description="Disordered" evidence="5">
    <location>
        <begin position="304"/>
        <end position="323"/>
    </location>
</feature>
<feature type="region of interest" description="Disordered" evidence="5">
    <location>
        <begin position="501"/>
        <end position="522"/>
    </location>
</feature>
<keyword evidence="1" id="KW-0479">Metal-binding</keyword>
<dbReference type="GO" id="GO:0008270">
    <property type="term" value="F:zinc ion binding"/>
    <property type="evidence" value="ECO:0007669"/>
    <property type="project" value="UniProtKB-KW"/>
</dbReference>
<gene>
    <name evidence="7" type="ORF">OESDEN_05014</name>
</gene>
<proteinExistence type="predicted"/>
<dbReference type="GO" id="GO:0005634">
    <property type="term" value="C:nucleus"/>
    <property type="evidence" value="ECO:0007669"/>
    <property type="project" value="TreeGrafter"/>
</dbReference>
<feature type="compositionally biased region" description="Low complexity" evidence="5">
    <location>
        <begin position="512"/>
        <end position="521"/>
    </location>
</feature>
<reference evidence="7 8" key="1">
    <citation type="submission" date="2014-03" db="EMBL/GenBank/DDBJ databases">
        <title>Draft genome of the hookworm Oesophagostomum dentatum.</title>
        <authorList>
            <person name="Mitreva M."/>
        </authorList>
    </citation>
    <scope>NUCLEOTIDE SEQUENCE [LARGE SCALE GENOMIC DNA]</scope>
    <source>
        <strain evidence="7 8">OD-Hann</strain>
    </source>
</reference>
<organism evidence="7 8">
    <name type="scientific">Oesophagostomum dentatum</name>
    <name type="common">Nodular worm</name>
    <dbReference type="NCBI Taxonomy" id="61180"/>
    <lineage>
        <taxon>Eukaryota</taxon>
        <taxon>Metazoa</taxon>
        <taxon>Ecdysozoa</taxon>
        <taxon>Nematoda</taxon>
        <taxon>Chromadorea</taxon>
        <taxon>Rhabditida</taxon>
        <taxon>Rhabditina</taxon>
        <taxon>Rhabditomorpha</taxon>
        <taxon>Strongyloidea</taxon>
        <taxon>Strongylidae</taxon>
        <taxon>Oesophagostomum</taxon>
    </lineage>
</organism>
<evidence type="ECO:0000256" key="2">
    <source>
        <dbReference type="ARBA" id="ARBA00022737"/>
    </source>
</evidence>
<dbReference type="EMBL" id="KN550099">
    <property type="protein sequence ID" value="KHJ95052.1"/>
    <property type="molecule type" value="Genomic_DNA"/>
</dbReference>
<dbReference type="PROSITE" id="PS00028">
    <property type="entry name" value="ZINC_FINGER_C2H2_1"/>
    <property type="match status" value="1"/>
</dbReference>
<keyword evidence="4" id="KW-0862">Zinc</keyword>
<evidence type="ECO:0000256" key="4">
    <source>
        <dbReference type="ARBA" id="ARBA00022833"/>
    </source>
</evidence>
<dbReference type="GO" id="GO:0000977">
    <property type="term" value="F:RNA polymerase II transcription regulatory region sequence-specific DNA binding"/>
    <property type="evidence" value="ECO:0007669"/>
    <property type="project" value="TreeGrafter"/>
</dbReference>
<dbReference type="PANTHER" id="PTHR24409">
    <property type="entry name" value="ZINC FINGER PROTEIN 142"/>
    <property type="match status" value="1"/>
</dbReference>
<dbReference type="SMART" id="SM00355">
    <property type="entry name" value="ZnF_C2H2"/>
    <property type="match status" value="5"/>
</dbReference>
<keyword evidence="2" id="KW-0677">Repeat</keyword>
<dbReference type="PANTHER" id="PTHR24409:SF295">
    <property type="entry name" value="AZ2-RELATED"/>
    <property type="match status" value="1"/>
</dbReference>
<dbReference type="OrthoDB" id="5871033at2759"/>
<dbReference type="InterPro" id="IPR013087">
    <property type="entry name" value="Znf_C2H2_type"/>
</dbReference>
<feature type="domain" description="C2H2-type" evidence="6">
    <location>
        <begin position="648"/>
        <end position="670"/>
    </location>
</feature>